<name>A0A2K9NNP5_BACTC</name>
<dbReference type="PROSITE" id="PS51257">
    <property type="entry name" value="PROKAR_LIPOPROTEIN"/>
    <property type="match status" value="1"/>
</dbReference>
<keyword evidence="2" id="KW-1185">Reference proteome</keyword>
<sequence length="129" mass="14049">MKYLFLLLLPIVTSCTTHTSKEQMPERLEVGECLEGTTRTGYSFPTAMGAETCSQASQFCVQGQWQGPTLYDSCIEQFKNCGAALHGTVETGYQSPTVPNGSTCIQTSRTCLEGSWNGPELYSSCTELP</sequence>
<dbReference type="Proteomes" id="UP000235584">
    <property type="component" value="Chromosome"/>
</dbReference>
<proteinExistence type="predicted"/>
<evidence type="ECO:0000313" key="2">
    <source>
        <dbReference type="Proteomes" id="UP000235584"/>
    </source>
</evidence>
<reference evidence="1 2" key="1">
    <citation type="submission" date="2018-01" db="EMBL/GenBank/DDBJ databases">
        <title>Complete genome sequence of Bacteriovorax stolpii DSM12778.</title>
        <authorList>
            <person name="Tang B."/>
            <person name="Chang J."/>
        </authorList>
    </citation>
    <scope>NUCLEOTIDE SEQUENCE [LARGE SCALE GENOMIC DNA]</scope>
    <source>
        <strain evidence="1 2">DSM 12778</strain>
    </source>
</reference>
<dbReference type="RefSeq" id="WP_102242434.1">
    <property type="nucleotide sequence ID" value="NZ_CP025704.1"/>
</dbReference>
<dbReference type="KEGG" id="bsto:C0V70_03245"/>
<protein>
    <submittedName>
        <fullName evidence="1">Uncharacterized protein</fullName>
    </submittedName>
</protein>
<dbReference type="AlphaFoldDB" id="A0A2K9NNP5"/>
<gene>
    <name evidence="1" type="ORF">C0V70_03245</name>
</gene>
<accession>A0A2K9NNP5</accession>
<organism evidence="1 2">
    <name type="scientific">Bacteriovorax stolpii</name>
    <name type="common">Bdellovibrio stolpii</name>
    <dbReference type="NCBI Taxonomy" id="960"/>
    <lineage>
        <taxon>Bacteria</taxon>
        <taxon>Pseudomonadati</taxon>
        <taxon>Bdellovibrionota</taxon>
        <taxon>Bacteriovoracia</taxon>
        <taxon>Bacteriovoracales</taxon>
        <taxon>Bacteriovoracaceae</taxon>
        <taxon>Bacteriovorax</taxon>
    </lineage>
</organism>
<dbReference type="EMBL" id="CP025704">
    <property type="protein sequence ID" value="AUN97139.1"/>
    <property type="molecule type" value="Genomic_DNA"/>
</dbReference>
<evidence type="ECO:0000313" key="1">
    <source>
        <dbReference type="EMBL" id="AUN97139.1"/>
    </source>
</evidence>